<proteinExistence type="predicted"/>
<accession>A0ABZ0LWW2</accession>
<sequence>MGIMDKLKGMMGQHPEKARQASDAAERKINEKTGDKYTSQVDQAQRRAEGSLGMTDKPEQPPT</sequence>
<dbReference type="Proteomes" id="UP001301731">
    <property type="component" value="Chromosome"/>
</dbReference>
<keyword evidence="3" id="KW-1185">Reference proteome</keyword>
<evidence type="ECO:0000313" key="3">
    <source>
        <dbReference type="Proteomes" id="UP001301731"/>
    </source>
</evidence>
<feature type="compositionally biased region" description="Basic and acidic residues" evidence="1">
    <location>
        <begin position="1"/>
        <end position="35"/>
    </location>
</feature>
<gene>
    <name evidence="2" type="ORF">R2D22_22230</name>
</gene>
<evidence type="ECO:0000313" key="2">
    <source>
        <dbReference type="EMBL" id="WOX23958.1"/>
    </source>
</evidence>
<dbReference type="EMBL" id="CP137573">
    <property type="protein sequence ID" value="WOX23958.1"/>
    <property type="molecule type" value="Genomic_DNA"/>
</dbReference>
<protein>
    <submittedName>
        <fullName evidence="2">Antitoxin</fullName>
    </submittedName>
</protein>
<dbReference type="InterPro" id="IPR028037">
    <property type="entry name" value="Antitoxin_Rv0909/MT0933"/>
</dbReference>
<dbReference type="RefSeq" id="WP_318106382.1">
    <property type="nucleotide sequence ID" value="NZ_CP137573.1"/>
</dbReference>
<evidence type="ECO:0000256" key="1">
    <source>
        <dbReference type="SAM" id="MobiDB-lite"/>
    </source>
</evidence>
<organism evidence="2 3">
    <name type="scientific">Streptomyces solicathayae</name>
    <dbReference type="NCBI Taxonomy" id="3081768"/>
    <lineage>
        <taxon>Bacteria</taxon>
        <taxon>Bacillati</taxon>
        <taxon>Actinomycetota</taxon>
        <taxon>Actinomycetes</taxon>
        <taxon>Kitasatosporales</taxon>
        <taxon>Streptomycetaceae</taxon>
        <taxon>Streptomyces</taxon>
    </lineage>
</organism>
<feature type="region of interest" description="Disordered" evidence="1">
    <location>
        <begin position="1"/>
        <end position="63"/>
    </location>
</feature>
<reference evidence="2 3" key="1">
    <citation type="submission" date="2023-10" db="EMBL/GenBank/DDBJ databases">
        <title>The genome sequence of Streptomyces sp. HUAS YS2.</title>
        <authorList>
            <person name="Mo P."/>
        </authorList>
    </citation>
    <scope>NUCLEOTIDE SEQUENCE [LARGE SCALE GENOMIC DNA]</scope>
    <source>
        <strain evidence="2 3">HUAS YS2</strain>
    </source>
</reference>
<name>A0ABZ0LWW2_9ACTN</name>
<dbReference type="Pfam" id="PF14013">
    <property type="entry name" value="MT0933_antitox"/>
    <property type="match status" value="1"/>
</dbReference>